<evidence type="ECO:0000313" key="1">
    <source>
        <dbReference type="EMBL" id="KYL04556.1"/>
    </source>
</evidence>
<dbReference type="Proteomes" id="UP000075816">
    <property type="component" value="Unassembled WGS sequence"/>
</dbReference>
<dbReference type="AlphaFoldDB" id="A0A162IVU7"/>
<evidence type="ECO:0000313" key="2">
    <source>
        <dbReference type="Proteomes" id="UP000075816"/>
    </source>
</evidence>
<gene>
    <name evidence="1" type="ORF">A2J07_04410</name>
</gene>
<sequence length="80" mass="9364">MLTTLDSLKQSEREINMEDMKKRFSNCTNDEIDKSSEITHVHSISKEACRIYVEIVKSLIINKNLKDILENLECTKNFQD</sequence>
<dbReference type="KEGG" id="fnf:BSQ88_02765"/>
<protein>
    <submittedName>
        <fullName evidence="1">Uncharacterized protein</fullName>
    </submittedName>
</protein>
<comment type="caution">
    <text evidence="1">The sequence shown here is derived from an EMBL/GenBank/DDBJ whole genome shotgun (WGS) entry which is preliminary data.</text>
</comment>
<accession>A0A162IVU7</accession>
<reference evidence="1 2" key="1">
    <citation type="submission" date="2016-03" db="EMBL/GenBank/DDBJ databases">
        <title>Comparative genomics of human isolates of Fusobacterium necrophorum.</title>
        <authorList>
            <person name="Jensen A."/>
            <person name="Bank S."/>
            <person name="Andersen P.S."/>
            <person name="Kristensen L.H."/>
            <person name="Prag J."/>
        </authorList>
    </citation>
    <scope>NUCLEOTIDE SEQUENCE [LARGE SCALE GENOMIC DNA]</scope>
    <source>
        <strain evidence="1 2">LS_1264</strain>
    </source>
</reference>
<proteinExistence type="predicted"/>
<name>A0A162IVU7_9FUSO</name>
<organism evidence="1 2">
    <name type="scientific">Fusobacterium necrophorum subsp. funduliforme</name>
    <dbReference type="NCBI Taxonomy" id="143387"/>
    <lineage>
        <taxon>Bacteria</taxon>
        <taxon>Fusobacteriati</taxon>
        <taxon>Fusobacteriota</taxon>
        <taxon>Fusobacteriia</taxon>
        <taxon>Fusobacteriales</taxon>
        <taxon>Fusobacteriaceae</taxon>
        <taxon>Fusobacterium</taxon>
    </lineage>
</organism>
<dbReference type="EMBL" id="LVEA01000031">
    <property type="protein sequence ID" value="KYL04556.1"/>
    <property type="molecule type" value="Genomic_DNA"/>
</dbReference>